<dbReference type="NCBIfam" id="NF047719">
    <property type="entry name" value="SCO6745_fam_HTH"/>
    <property type="match status" value="1"/>
</dbReference>
<name>A0ABX2FAJ6_9PSEU</name>
<dbReference type="EMBL" id="JAAATY010000019">
    <property type="protein sequence ID" value="NRN68379.1"/>
    <property type="molecule type" value="Genomic_DNA"/>
</dbReference>
<organism evidence="1 2">
    <name type="scientific">Kibdelosporangium persicum</name>
    <dbReference type="NCBI Taxonomy" id="2698649"/>
    <lineage>
        <taxon>Bacteria</taxon>
        <taxon>Bacillati</taxon>
        <taxon>Actinomycetota</taxon>
        <taxon>Actinomycetes</taxon>
        <taxon>Pseudonocardiales</taxon>
        <taxon>Pseudonocardiaceae</taxon>
        <taxon>Kibdelosporangium</taxon>
    </lineage>
</organism>
<reference evidence="1 2" key="1">
    <citation type="submission" date="2020-01" db="EMBL/GenBank/DDBJ databases">
        <title>Kibdelosporangium persica a novel Actinomycetes from a hot desert in Iran.</title>
        <authorList>
            <person name="Safaei N."/>
            <person name="Zaburannyi N."/>
            <person name="Mueller R."/>
            <person name="Wink J."/>
        </authorList>
    </citation>
    <scope>NUCLEOTIDE SEQUENCE [LARGE SCALE GENOMIC DNA]</scope>
    <source>
        <strain evidence="1 2">4NS15</strain>
    </source>
</reference>
<gene>
    <name evidence="1" type="ORF">GC106_56220</name>
</gene>
<dbReference type="InterPro" id="IPR054058">
    <property type="entry name" value="HTH_67"/>
</dbReference>
<accession>A0ABX2FAJ6</accession>
<evidence type="ECO:0000313" key="1">
    <source>
        <dbReference type="EMBL" id="NRN68379.1"/>
    </source>
</evidence>
<sequence length="276" mass="30283">MWLLCETYHDVTYFTPESRAATDALGCKGGWMGYFGMRAAPLGAVAPEMVISAFYNFHPRMVRRAIPYAWQVASPEQYLVTRLTGVDRALQRMIGDRDLTEAAELAQEAARNAPTAGRPLAAANAIIEPPAEPRLKLWQATTVLRESRGDGHIAVLVAASLDPAETLVLFAADHDVDPAYMRQARGWSEAEWAAAAARLEDRGLLDGSSITQAGRDLRTDIERRTDEAAEAPWQALGEARTRRLAELMRPIALALGEQNEAMRRNPMAIDVVSALS</sequence>
<comment type="caution">
    <text evidence="1">The sequence shown here is derived from an EMBL/GenBank/DDBJ whole genome shotgun (WGS) entry which is preliminary data.</text>
</comment>
<dbReference type="Pfam" id="PF21863">
    <property type="entry name" value="HTH_67"/>
    <property type="match status" value="1"/>
</dbReference>
<evidence type="ECO:0000313" key="2">
    <source>
        <dbReference type="Proteomes" id="UP000763557"/>
    </source>
</evidence>
<protein>
    <submittedName>
        <fullName evidence="1">SalK</fullName>
    </submittedName>
</protein>
<keyword evidence="2" id="KW-1185">Reference proteome</keyword>
<proteinExistence type="predicted"/>
<dbReference type="Proteomes" id="UP000763557">
    <property type="component" value="Unassembled WGS sequence"/>
</dbReference>